<proteinExistence type="predicted"/>
<dbReference type="InterPro" id="IPR037401">
    <property type="entry name" value="SnoaL-like"/>
</dbReference>
<feature type="domain" description="SnoaL-like" evidence="1">
    <location>
        <begin position="9"/>
        <end position="106"/>
    </location>
</feature>
<dbReference type="Pfam" id="PF12680">
    <property type="entry name" value="SnoaL_2"/>
    <property type="match status" value="1"/>
</dbReference>
<dbReference type="EMBL" id="FOGO01000004">
    <property type="protein sequence ID" value="SER76194.1"/>
    <property type="molecule type" value="Genomic_DNA"/>
</dbReference>
<evidence type="ECO:0000313" key="2">
    <source>
        <dbReference type="EMBL" id="SER76194.1"/>
    </source>
</evidence>
<keyword evidence="3" id="KW-1185">Reference proteome</keyword>
<protein>
    <submittedName>
        <fullName evidence="2">Predicted SnoaL-like aldol condensation-catalyzing enzyme</fullName>
    </submittedName>
</protein>
<dbReference type="OrthoDB" id="129343at2"/>
<sequence length="114" mass="12639">MTDHKSVFRAYLDAFNNGDLDAFDKLVTDDYLNHDPLHPHTAPGPAGLKSVVAEMRAQAPQLHFEEVHLIVEHDLLVGHLLVHGFGEAPVRQIQVERFVGGRIAEHWRATGSGS</sequence>
<dbReference type="AlphaFoldDB" id="A0A1H9RUB7"/>
<gene>
    <name evidence="2" type="ORF">SAMN05421870_10441</name>
</gene>
<dbReference type="InterPro" id="IPR032710">
    <property type="entry name" value="NTF2-like_dom_sf"/>
</dbReference>
<organism evidence="2 3">
    <name type="scientific">Streptomyces qinglanensis</name>
    <dbReference type="NCBI Taxonomy" id="943816"/>
    <lineage>
        <taxon>Bacteria</taxon>
        <taxon>Bacillati</taxon>
        <taxon>Actinomycetota</taxon>
        <taxon>Actinomycetes</taxon>
        <taxon>Kitasatosporales</taxon>
        <taxon>Streptomycetaceae</taxon>
        <taxon>Streptomyces</taxon>
    </lineage>
</organism>
<dbReference type="Proteomes" id="UP000182841">
    <property type="component" value="Unassembled WGS sequence"/>
</dbReference>
<dbReference type="Gene3D" id="3.10.450.50">
    <property type="match status" value="1"/>
</dbReference>
<reference evidence="3" key="1">
    <citation type="submission" date="2016-10" db="EMBL/GenBank/DDBJ databases">
        <authorList>
            <person name="Varghese N."/>
            <person name="Submissions S."/>
        </authorList>
    </citation>
    <scope>NUCLEOTIDE SEQUENCE [LARGE SCALE GENOMIC DNA]</scope>
    <source>
        <strain evidence="3">CGMCC 4.6825</strain>
    </source>
</reference>
<evidence type="ECO:0000313" key="3">
    <source>
        <dbReference type="Proteomes" id="UP000182841"/>
    </source>
</evidence>
<accession>A0A1H9RUB7</accession>
<dbReference type="SUPFAM" id="SSF54427">
    <property type="entry name" value="NTF2-like"/>
    <property type="match status" value="1"/>
</dbReference>
<evidence type="ECO:0000259" key="1">
    <source>
        <dbReference type="Pfam" id="PF12680"/>
    </source>
</evidence>
<dbReference type="RefSeq" id="WP_074999870.1">
    <property type="nucleotide sequence ID" value="NZ_FOGO01000004.1"/>
</dbReference>
<name>A0A1H9RUB7_9ACTN</name>